<dbReference type="Proteomes" id="UP000252182">
    <property type="component" value="Chromosome"/>
</dbReference>
<proteinExistence type="predicted"/>
<sequence length="37" mass="4246">MIEKDKKANIQMSCQPNILHKVAFKYKVFLKINAPVG</sequence>
<accession>A0A345D8J3</accession>
<name>A0A345D8J3_9BURK</name>
<reference evidence="2" key="1">
    <citation type="submission" date="2018-07" db="EMBL/GenBank/DDBJ databases">
        <authorList>
            <person name="Kim H."/>
        </authorList>
    </citation>
    <scope>NUCLEOTIDE SEQUENCE [LARGE SCALE GENOMIC DNA]</scope>
    <source>
        <strain evidence="2">F02</strain>
    </source>
</reference>
<organism evidence="1 2">
    <name type="scientific">Ephemeroptericola cinctiostellae</name>
    <dbReference type="NCBI Taxonomy" id="2268024"/>
    <lineage>
        <taxon>Bacteria</taxon>
        <taxon>Pseudomonadati</taxon>
        <taxon>Pseudomonadota</taxon>
        <taxon>Betaproteobacteria</taxon>
        <taxon>Burkholderiales</taxon>
        <taxon>Burkholderiaceae</taxon>
        <taxon>Ephemeroptericola</taxon>
    </lineage>
</organism>
<gene>
    <name evidence="1" type="ORF">DTO96_100391</name>
</gene>
<evidence type="ECO:0000313" key="2">
    <source>
        <dbReference type="Proteomes" id="UP000252182"/>
    </source>
</evidence>
<dbReference type="AlphaFoldDB" id="A0A345D8J3"/>
<keyword evidence="2" id="KW-1185">Reference proteome</keyword>
<dbReference type="KEGG" id="hyf:DTO96_100391"/>
<dbReference type="EMBL" id="CP031124">
    <property type="protein sequence ID" value="AXF84681.1"/>
    <property type="molecule type" value="Genomic_DNA"/>
</dbReference>
<evidence type="ECO:0000313" key="1">
    <source>
        <dbReference type="EMBL" id="AXF84681.1"/>
    </source>
</evidence>
<protein>
    <submittedName>
        <fullName evidence="1">Uncharacterized protein</fullName>
    </submittedName>
</protein>